<evidence type="ECO:0000313" key="3">
    <source>
        <dbReference type="Proteomes" id="UP000298246"/>
    </source>
</evidence>
<sequence>MNRMLYVIPFVLIAINVMAIALMYDRIPESFAVHESGAKADRFAEKSIPLVFAPNAIQLVFAAVMAGVTRAIRRSTNPVYEQASDEAVKPRLRQRHMLVVQLITLIGIALFSVVQPVMLELASFPVGWTVIAAGALMVIVALIFGRGGTA</sequence>
<proteinExistence type="predicted"/>
<name>A0A4Y8Q173_9BACL</name>
<feature type="transmembrane region" description="Helical" evidence="1">
    <location>
        <begin position="7"/>
        <end position="27"/>
    </location>
</feature>
<keyword evidence="1" id="KW-0472">Membrane</keyword>
<protein>
    <recommendedName>
        <fullName evidence="4">DUF1648 domain-containing protein</fullName>
    </recommendedName>
</protein>
<comment type="caution">
    <text evidence="2">The sequence shown here is derived from an EMBL/GenBank/DDBJ whole genome shotgun (WGS) entry which is preliminary data.</text>
</comment>
<keyword evidence="1" id="KW-1133">Transmembrane helix</keyword>
<dbReference type="Proteomes" id="UP000298246">
    <property type="component" value="Unassembled WGS sequence"/>
</dbReference>
<evidence type="ECO:0000313" key="2">
    <source>
        <dbReference type="EMBL" id="TFE87471.1"/>
    </source>
</evidence>
<dbReference type="InterPro" id="IPR036259">
    <property type="entry name" value="MFS_trans_sf"/>
</dbReference>
<dbReference type="EMBL" id="MYFO01000013">
    <property type="protein sequence ID" value="TFE87471.1"/>
    <property type="molecule type" value="Genomic_DNA"/>
</dbReference>
<gene>
    <name evidence="2" type="ORF">B5M42_11605</name>
</gene>
<evidence type="ECO:0000256" key="1">
    <source>
        <dbReference type="SAM" id="Phobius"/>
    </source>
</evidence>
<reference evidence="2 3" key="1">
    <citation type="submission" date="2017-03" db="EMBL/GenBank/DDBJ databases">
        <title>Isolation of Levoglucosan Utilizing Bacteria.</title>
        <authorList>
            <person name="Arya A.S."/>
        </authorList>
    </citation>
    <scope>NUCLEOTIDE SEQUENCE [LARGE SCALE GENOMIC DNA]</scope>
    <source>
        <strain evidence="2 3">MEC069</strain>
    </source>
</reference>
<dbReference type="SUPFAM" id="SSF103473">
    <property type="entry name" value="MFS general substrate transporter"/>
    <property type="match status" value="1"/>
</dbReference>
<accession>A0A4Y8Q173</accession>
<organism evidence="2 3">
    <name type="scientific">Paenibacillus athensensis</name>
    <dbReference type="NCBI Taxonomy" id="1967502"/>
    <lineage>
        <taxon>Bacteria</taxon>
        <taxon>Bacillati</taxon>
        <taxon>Bacillota</taxon>
        <taxon>Bacilli</taxon>
        <taxon>Bacillales</taxon>
        <taxon>Paenibacillaceae</taxon>
        <taxon>Paenibacillus</taxon>
    </lineage>
</organism>
<keyword evidence="3" id="KW-1185">Reference proteome</keyword>
<keyword evidence="1" id="KW-0812">Transmembrane</keyword>
<dbReference type="OrthoDB" id="157646at2"/>
<dbReference type="RefSeq" id="WP_134752947.1">
    <property type="nucleotide sequence ID" value="NZ_MYFO02000010.1"/>
</dbReference>
<dbReference type="AlphaFoldDB" id="A0A4Y8Q173"/>
<evidence type="ECO:0008006" key="4">
    <source>
        <dbReference type="Google" id="ProtNLM"/>
    </source>
</evidence>
<feature type="transmembrane region" description="Helical" evidence="1">
    <location>
        <begin position="47"/>
        <end position="68"/>
    </location>
</feature>
<feature type="transmembrane region" description="Helical" evidence="1">
    <location>
        <begin position="98"/>
        <end position="119"/>
    </location>
</feature>
<feature type="transmembrane region" description="Helical" evidence="1">
    <location>
        <begin position="125"/>
        <end position="144"/>
    </location>
</feature>
<dbReference type="Gene3D" id="1.20.1250.20">
    <property type="entry name" value="MFS general substrate transporter like domains"/>
    <property type="match status" value="1"/>
</dbReference>